<feature type="transmembrane region" description="Helical" evidence="8">
    <location>
        <begin position="236"/>
        <end position="256"/>
    </location>
</feature>
<feature type="transmembrane region" description="Helical" evidence="8">
    <location>
        <begin position="36"/>
        <end position="56"/>
    </location>
</feature>
<dbReference type="EMBL" id="JAJCIS010000018">
    <property type="protein sequence ID" value="MCB7389058.1"/>
    <property type="molecule type" value="Genomic_DNA"/>
</dbReference>
<evidence type="ECO:0000256" key="5">
    <source>
        <dbReference type="ARBA" id="ARBA00022692"/>
    </source>
</evidence>
<accession>A0ABS8DKT5</accession>
<feature type="transmembrane region" description="Helical" evidence="8">
    <location>
        <begin position="6"/>
        <end position="24"/>
    </location>
</feature>
<name>A0ABS8DKT5_9FIRM</name>
<feature type="transmembrane region" description="Helical" evidence="8">
    <location>
        <begin position="68"/>
        <end position="91"/>
    </location>
</feature>
<evidence type="ECO:0000256" key="4">
    <source>
        <dbReference type="ARBA" id="ARBA00022475"/>
    </source>
</evidence>
<dbReference type="Proteomes" id="UP001299546">
    <property type="component" value="Unassembled WGS sequence"/>
</dbReference>
<sequence length="321" mass="35108">MNVMTAGQQMFVIFLLMMAGFLCQRRGLIDSSGSACLSRLVVNVFNPAMIFSSVLGNAAVRTEDSLPMLFAVSAGIFIFLIATAGLLSRFVKAAEPEKKIQHLMYVFGNVGFVGIPVIKALLGSEKLIYVAVFILEYNLLLYSYGTFLLQKKENSRLSLKNLFSRKTLTALKPCVNMGTLACAATFIVFLSGFQIPGPLSDSLMHLANATTPVSLLVIGVTLGMEKHITALFTSRSRYIFCFWKLFAIPLIGAFLLKLLPVSETLCQTYLILMAMPVGNINLMLVQQNGMDGNECARTIILSTLLSVISIPLVVLVYTAFL</sequence>
<organism evidence="9 10">
    <name type="scientific">Bariatricus massiliensis</name>
    <dbReference type="NCBI Taxonomy" id="1745713"/>
    <lineage>
        <taxon>Bacteria</taxon>
        <taxon>Bacillati</taxon>
        <taxon>Bacillota</taxon>
        <taxon>Clostridia</taxon>
        <taxon>Lachnospirales</taxon>
        <taxon>Lachnospiraceae</taxon>
        <taxon>Bariatricus</taxon>
    </lineage>
</organism>
<reference evidence="9 10" key="1">
    <citation type="submission" date="2021-10" db="EMBL/GenBank/DDBJ databases">
        <title>Collection of gut derived symbiotic bacterial strains cultured from healthy donors.</title>
        <authorList>
            <person name="Lin H."/>
            <person name="Littmann E."/>
            <person name="Kohout C."/>
            <person name="Pamer E.G."/>
        </authorList>
    </citation>
    <scope>NUCLEOTIDE SEQUENCE [LARGE SCALE GENOMIC DNA]</scope>
    <source>
        <strain evidence="9 10">DFI.1.165</strain>
    </source>
</reference>
<feature type="transmembrane region" description="Helical" evidence="8">
    <location>
        <begin position="205"/>
        <end position="224"/>
    </location>
</feature>
<proteinExistence type="inferred from homology"/>
<comment type="similarity">
    <text evidence="2">Belongs to the auxin efflux carrier (TC 2.A.69) family.</text>
</comment>
<keyword evidence="10" id="KW-1185">Reference proteome</keyword>
<feature type="transmembrane region" description="Helical" evidence="8">
    <location>
        <begin position="103"/>
        <end position="122"/>
    </location>
</feature>
<comment type="subcellular location">
    <subcellularLocation>
        <location evidence="1">Cell membrane</location>
        <topology evidence="1">Multi-pass membrane protein</topology>
    </subcellularLocation>
</comment>
<feature type="transmembrane region" description="Helical" evidence="8">
    <location>
        <begin position="268"/>
        <end position="286"/>
    </location>
</feature>
<evidence type="ECO:0000256" key="8">
    <source>
        <dbReference type="SAM" id="Phobius"/>
    </source>
</evidence>
<dbReference type="PANTHER" id="PTHR36838:SF1">
    <property type="entry name" value="SLR1864 PROTEIN"/>
    <property type="match status" value="1"/>
</dbReference>
<evidence type="ECO:0000256" key="1">
    <source>
        <dbReference type="ARBA" id="ARBA00004651"/>
    </source>
</evidence>
<keyword evidence="4" id="KW-1003">Cell membrane</keyword>
<feature type="transmembrane region" description="Helical" evidence="8">
    <location>
        <begin position="128"/>
        <end position="149"/>
    </location>
</feature>
<evidence type="ECO:0000256" key="7">
    <source>
        <dbReference type="ARBA" id="ARBA00023136"/>
    </source>
</evidence>
<dbReference type="Gene3D" id="1.20.1530.20">
    <property type="match status" value="1"/>
</dbReference>
<evidence type="ECO:0000313" key="10">
    <source>
        <dbReference type="Proteomes" id="UP001299546"/>
    </source>
</evidence>
<evidence type="ECO:0000256" key="3">
    <source>
        <dbReference type="ARBA" id="ARBA00022448"/>
    </source>
</evidence>
<gene>
    <name evidence="9" type="ORF">LIZ65_17360</name>
</gene>
<feature type="transmembrane region" description="Helical" evidence="8">
    <location>
        <begin position="298"/>
        <end position="320"/>
    </location>
</feature>
<feature type="transmembrane region" description="Helical" evidence="8">
    <location>
        <begin position="170"/>
        <end position="193"/>
    </location>
</feature>
<keyword evidence="7 8" id="KW-0472">Membrane</keyword>
<protein>
    <submittedName>
        <fullName evidence="9">AEC family transporter</fullName>
    </submittedName>
</protein>
<dbReference type="InterPro" id="IPR004776">
    <property type="entry name" value="Mem_transp_PIN-like"/>
</dbReference>
<dbReference type="Pfam" id="PF03547">
    <property type="entry name" value="Mem_trans"/>
    <property type="match status" value="1"/>
</dbReference>
<evidence type="ECO:0000313" key="9">
    <source>
        <dbReference type="EMBL" id="MCB7389058.1"/>
    </source>
</evidence>
<dbReference type="RefSeq" id="WP_066737874.1">
    <property type="nucleotide sequence ID" value="NZ_JAJCIQ010000018.1"/>
</dbReference>
<evidence type="ECO:0000256" key="2">
    <source>
        <dbReference type="ARBA" id="ARBA00010145"/>
    </source>
</evidence>
<dbReference type="InterPro" id="IPR038770">
    <property type="entry name" value="Na+/solute_symporter_sf"/>
</dbReference>
<comment type="caution">
    <text evidence="9">The sequence shown here is derived from an EMBL/GenBank/DDBJ whole genome shotgun (WGS) entry which is preliminary data.</text>
</comment>
<keyword evidence="5 8" id="KW-0812">Transmembrane</keyword>
<dbReference type="PANTHER" id="PTHR36838">
    <property type="entry name" value="AUXIN EFFLUX CARRIER FAMILY PROTEIN"/>
    <property type="match status" value="1"/>
</dbReference>
<keyword evidence="6 8" id="KW-1133">Transmembrane helix</keyword>
<keyword evidence="3" id="KW-0813">Transport</keyword>
<evidence type="ECO:0000256" key="6">
    <source>
        <dbReference type="ARBA" id="ARBA00022989"/>
    </source>
</evidence>